<reference evidence="1" key="1">
    <citation type="submission" date="2023-06" db="EMBL/GenBank/DDBJ databases">
        <authorList>
            <person name="Kurt Z."/>
        </authorList>
    </citation>
    <scope>NUCLEOTIDE SEQUENCE</scope>
</reference>
<keyword evidence="3" id="KW-1185">Reference proteome</keyword>
<evidence type="ECO:0000313" key="1">
    <source>
        <dbReference type="EMBL" id="CAI9936827.1"/>
    </source>
</evidence>
<accession>A0AA86PJJ7</accession>
<dbReference type="AlphaFoldDB" id="A0AA86PJJ7"/>
<dbReference type="EMBL" id="CAXDID020000098">
    <property type="protein sequence ID" value="CAL6025310.1"/>
    <property type="molecule type" value="Genomic_DNA"/>
</dbReference>
<evidence type="ECO:0000313" key="2">
    <source>
        <dbReference type="EMBL" id="CAL6025310.1"/>
    </source>
</evidence>
<dbReference type="EMBL" id="CATOUU010000642">
    <property type="protein sequence ID" value="CAI9936827.1"/>
    <property type="molecule type" value="Genomic_DNA"/>
</dbReference>
<reference evidence="2 3" key="2">
    <citation type="submission" date="2024-07" db="EMBL/GenBank/DDBJ databases">
        <authorList>
            <person name="Akdeniz Z."/>
        </authorList>
    </citation>
    <scope>NUCLEOTIDE SEQUENCE [LARGE SCALE GENOMIC DNA]</scope>
</reference>
<proteinExistence type="predicted"/>
<protein>
    <submittedName>
        <fullName evidence="2">Hypothetical_protein</fullName>
    </submittedName>
</protein>
<organism evidence="1">
    <name type="scientific">Hexamita inflata</name>
    <dbReference type="NCBI Taxonomy" id="28002"/>
    <lineage>
        <taxon>Eukaryota</taxon>
        <taxon>Metamonada</taxon>
        <taxon>Diplomonadida</taxon>
        <taxon>Hexamitidae</taxon>
        <taxon>Hexamitinae</taxon>
        <taxon>Hexamita</taxon>
    </lineage>
</organism>
<gene>
    <name evidence="1" type="ORF">HINF_LOCUS24472</name>
    <name evidence="2" type="ORF">HINF_LOCUS30148</name>
</gene>
<evidence type="ECO:0000313" key="3">
    <source>
        <dbReference type="Proteomes" id="UP001642409"/>
    </source>
</evidence>
<sequence>MQLINNVTNQIQLNYGCEYIITQRFPKICVCFYNYITDLSLFKQLKSDETIFQLDDQKQPDPKLIRTSHLIKTIYTTKHQLEKIQQKHIQIRQTKSSICKGKYILNTLKNALLNLTQNLLRVLGTVENASQ</sequence>
<dbReference type="Proteomes" id="UP001642409">
    <property type="component" value="Unassembled WGS sequence"/>
</dbReference>
<name>A0AA86PJJ7_9EUKA</name>
<comment type="caution">
    <text evidence="1">The sequence shown here is derived from an EMBL/GenBank/DDBJ whole genome shotgun (WGS) entry which is preliminary data.</text>
</comment>